<proteinExistence type="inferred from homology"/>
<evidence type="ECO:0000313" key="4">
    <source>
        <dbReference type="EMBL" id="SFE05452.1"/>
    </source>
</evidence>
<dbReference type="InterPro" id="IPR029069">
    <property type="entry name" value="HotDog_dom_sf"/>
</dbReference>
<name>A0A1I1XDP1_9BACI</name>
<keyword evidence="5" id="KW-1185">Reference proteome</keyword>
<dbReference type="RefSeq" id="WP_090085497.1">
    <property type="nucleotide sequence ID" value="NZ_FOMR01000007.1"/>
</dbReference>
<organism evidence="4 5">
    <name type="scientific">Lentibacillus persicus</name>
    <dbReference type="NCBI Taxonomy" id="640948"/>
    <lineage>
        <taxon>Bacteria</taxon>
        <taxon>Bacillati</taxon>
        <taxon>Bacillota</taxon>
        <taxon>Bacilli</taxon>
        <taxon>Bacillales</taxon>
        <taxon>Bacillaceae</taxon>
        <taxon>Lentibacillus</taxon>
    </lineage>
</organism>
<dbReference type="SUPFAM" id="SSF54637">
    <property type="entry name" value="Thioesterase/thiol ester dehydrase-isomerase"/>
    <property type="match status" value="1"/>
</dbReference>
<dbReference type="Gene3D" id="3.10.129.10">
    <property type="entry name" value="Hotdog Thioesterase"/>
    <property type="match status" value="1"/>
</dbReference>
<feature type="domain" description="Thioesterase" evidence="3">
    <location>
        <begin position="20"/>
        <end position="101"/>
    </location>
</feature>
<dbReference type="PANTHER" id="PTHR31793:SF27">
    <property type="entry name" value="NOVEL THIOESTERASE SUPERFAMILY DOMAIN AND SAPOSIN A-TYPE DOMAIN CONTAINING PROTEIN (0610012H03RIK)"/>
    <property type="match status" value="1"/>
</dbReference>
<dbReference type="InterPro" id="IPR006683">
    <property type="entry name" value="Thioestr_dom"/>
</dbReference>
<protein>
    <submittedName>
        <fullName evidence="4">Acyl-CoA thioester hydrolase</fullName>
    </submittedName>
</protein>
<dbReference type="CDD" id="cd00586">
    <property type="entry name" value="4HBT"/>
    <property type="match status" value="1"/>
</dbReference>
<dbReference type="InterPro" id="IPR050563">
    <property type="entry name" value="4-hydroxybenzoyl-CoA_TE"/>
</dbReference>
<dbReference type="GO" id="GO:0047617">
    <property type="term" value="F:fatty acyl-CoA hydrolase activity"/>
    <property type="evidence" value="ECO:0007669"/>
    <property type="project" value="TreeGrafter"/>
</dbReference>
<evidence type="ECO:0000256" key="2">
    <source>
        <dbReference type="ARBA" id="ARBA00022801"/>
    </source>
</evidence>
<accession>A0A1I1XDP1</accession>
<keyword evidence="2 4" id="KW-0378">Hydrolase</keyword>
<evidence type="ECO:0000256" key="1">
    <source>
        <dbReference type="ARBA" id="ARBA00005953"/>
    </source>
</evidence>
<dbReference type="InterPro" id="IPR006684">
    <property type="entry name" value="YbgC/YbaW"/>
</dbReference>
<dbReference type="EMBL" id="FOMR01000007">
    <property type="protein sequence ID" value="SFE05452.1"/>
    <property type="molecule type" value="Genomic_DNA"/>
</dbReference>
<reference evidence="5" key="1">
    <citation type="submission" date="2016-10" db="EMBL/GenBank/DDBJ databases">
        <authorList>
            <person name="Varghese N."/>
            <person name="Submissions S."/>
        </authorList>
    </citation>
    <scope>NUCLEOTIDE SEQUENCE [LARGE SCALE GENOMIC DNA]</scope>
    <source>
        <strain evidence="5">DSM 22530</strain>
    </source>
</reference>
<dbReference type="Proteomes" id="UP000199474">
    <property type="component" value="Unassembled WGS sequence"/>
</dbReference>
<dbReference type="NCBIfam" id="TIGR00051">
    <property type="entry name" value="YbgC/FadM family acyl-CoA thioesterase"/>
    <property type="match status" value="1"/>
</dbReference>
<dbReference type="PROSITE" id="PS01328">
    <property type="entry name" value="4HBCOA_THIOESTERASE"/>
    <property type="match status" value="1"/>
</dbReference>
<dbReference type="Pfam" id="PF03061">
    <property type="entry name" value="4HBT"/>
    <property type="match status" value="1"/>
</dbReference>
<dbReference type="PIRSF" id="PIRSF003230">
    <property type="entry name" value="YbgC"/>
    <property type="match status" value="1"/>
</dbReference>
<sequence length="158" mass="18512">MATVWHQTKFRVPYKDTDRMGVVHHGNYITWFENARTECMRHYGLTYSKVESLGFLLPVLDVNVTYKKSSRYDDCVVVFTRATSYSAVRLEFSYEARRITEETYKTLSVDEAQADEPFGELLAKGITKHMWVDQEWKPVRMNKVAPDIYAVLQTIVER</sequence>
<evidence type="ECO:0000259" key="3">
    <source>
        <dbReference type="Pfam" id="PF03061"/>
    </source>
</evidence>
<dbReference type="OrthoDB" id="9800856at2"/>
<dbReference type="AlphaFoldDB" id="A0A1I1XDP1"/>
<gene>
    <name evidence="4" type="ORF">SAMN05216238_107224</name>
</gene>
<evidence type="ECO:0000313" key="5">
    <source>
        <dbReference type="Proteomes" id="UP000199474"/>
    </source>
</evidence>
<comment type="similarity">
    <text evidence="1">Belongs to the 4-hydroxybenzoyl-CoA thioesterase family.</text>
</comment>
<dbReference type="PANTHER" id="PTHR31793">
    <property type="entry name" value="4-HYDROXYBENZOYL-COA THIOESTERASE FAMILY MEMBER"/>
    <property type="match status" value="1"/>
</dbReference>
<dbReference type="STRING" id="640948.SAMN05216238_107224"/>
<dbReference type="InterPro" id="IPR008272">
    <property type="entry name" value="HB-CoA_thioesterase_AS"/>
</dbReference>